<comment type="caution">
    <text evidence="2">The sequence shown here is derived from an EMBL/GenBank/DDBJ whole genome shotgun (WGS) entry which is preliminary data.</text>
</comment>
<proteinExistence type="predicted"/>
<accession>A0AAW2E389</accession>
<evidence type="ECO:0000313" key="2">
    <source>
        <dbReference type="EMBL" id="KAL0016879.1"/>
    </source>
</evidence>
<sequence>MLVLGTQNQFPPSFAPLRDLLKALMFLSNLNGFNFPPSPAVQGFTQRKGSSKSPLHSGAFTSSDPTPSIVQFRDKQARKDFSENFSRRGVHSERQVILSDFSDTDLPTVIHSRGWELLCDLPITCPSILIQEFYSNMHGLDYSVPLFHTCI</sequence>
<reference evidence="2 3" key="1">
    <citation type="submission" date="2024-01" db="EMBL/GenBank/DDBJ databases">
        <title>A telomere-to-telomere, gap-free genome of sweet tea (Lithocarpus litseifolius).</title>
        <authorList>
            <person name="Zhou J."/>
        </authorList>
    </citation>
    <scope>NUCLEOTIDE SEQUENCE [LARGE SCALE GENOMIC DNA]</scope>
    <source>
        <strain evidence="2">Zhou-2022a</strain>
        <tissue evidence="2">Leaf</tissue>
    </source>
</reference>
<organism evidence="2 3">
    <name type="scientific">Lithocarpus litseifolius</name>
    <dbReference type="NCBI Taxonomy" id="425828"/>
    <lineage>
        <taxon>Eukaryota</taxon>
        <taxon>Viridiplantae</taxon>
        <taxon>Streptophyta</taxon>
        <taxon>Embryophyta</taxon>
        <taxon>Tracheophyta</taxon>
        <taxon>Spermatophyta</taxon>
        <taxon>Magnoliopsida</taxon>
        <taxon>eudicotyledons</taxon>
        <taxon>Gunneridae</taxon>
        <taxon>Pentapetalae</taxon>
        <taxon>rosids</taxon>
        <taxon>fabids</taxon>
        <taxon>Fagales</taxon>
        <taxon>Fagaceae</taxon>
        <taxon>Lithocarpus</taxon>
    </lineage>
</organism>
<feature type="region of interest" description="Disordered" evidence="1">
    <location>
        <begin position="43"/>
        <end position="65"/>
    </location>
</feature>
<evidence type="ECO:0000313" key="3">
    <source>
        <dbReference type="Proteomes" id="UP001459277"/>
    </source>
</evidence>
<keyword evidence="3" id="KW-1185">Reference proteome</keyword>
<evidence type="ECO:0000256" key="1">
    <source>
        <dbReference type="SAM" id="MobiDB-lite"/>
    </source>
</evidence>
<protein>
    <submittedName>
        <fullName evidence="2">Uncharacterized protein</fullName>
    </submittedName>
</protein>
<dbReference type="EMBL" id="JAZDWU010000001">
    <property type="protein sequence ID" value="KAL0016879.1"/>
    <property type="molecule type" value="Genomic_DNA"/>
</dbReference>
<gene>
    <name evidence="2" type="ORF">SO802_003948</name>
</gene>
<name>A0AAW2E389_9ROSI</name>
<dbReference type="AlphaFoldDB" id="A0AAW2E389"/>
<dbReference type="Proteomes" id="UP001459277">
    <property type="component" value="Unassembled WGS sequence"/>
</dbReference>